<name>A0A915IJK5_ROMCU</name>
<evidence type="ECO:0000313" key="1">
    <source>
        <dbReference type="Proteomes" id="UP000887565"/>
    </source>
</evidence>
<dbReference type="Proteomes" id="UP000887565">
    <property type="component" value="Unplaced"/>
</dbReference>
<protein>
    <submittedName>
        <fullName evidence="2">Uncharacterized protein</fullName>
    </submittedName>
</protein>
<organism evidence="1 2">
    <name type="scientific">Romanomermis culicivorax</name>
    <name type="common">Nematode worm</name>
    <dbReference type="NCBI Taxonomy" id="13658"/>
    <lineage>
        <taxon>Eukaryota</taxon>
        <taxon>Metazoa</taxon>
        <taxon>Ecdysozoa</taxon>
        <taxon>Nematoda</taxon>
        <taxon>Enoplea</taxon>
        <taxon>Dorylaimia</taxon>
        <taxon>Mermithida</taxon>
        <taxon>Mermithoidea</taxon>
        <taxon>Mermithidae</taxon>
        <taxon>Romanomermis</taxon>
    </lineage>
</organism>
<reference evidence="2" key="1">
    <citation type="submission" date="2022-11" db="UniProtKB">
        <authorList>
            <consortium name="WormBaseParasite"/>
        </authorList>
    </citation>
    <scope>IDENTIFICATION</scope>
</reference>
<accession>A0A915IJK5</accession>
<evidence type="ECO:0000313" key="2">
    <source>
        <dbReference type="WBParaSite" id="nRc.2.0.1.t14362-RA"/>
    </source>
</evidence>
<dbReference type="WBParaSite" id="nRc.2.0.1.t14362-RA">
    <property type="protein sequence ID" value="nRc.2.0.1.t14362-RA"/>
    <property type="gene ID" value="nRc.2.0.1.g14362"/>
</dbReference>
<proteinExistence type="predicted"/>
<sequence>MDESTPIQPAVLNSETMTSEQMLRDIPEESRLLNTTPWSQRTPRITSCRRPEYYPAALKEEIQGILLPPLTLIAQVPQVAQTALDYDYKMEYIKGKENACTDIVSRKDDHEKPPIPNTEDLTAKIF</sequence>
<dbReference type="AlphaFoldDB" id="A0A915IJK5"/>
<keyword evidence="1" id="KW-1185">Reference proteome</keyword>